<sequence>MAFGGKGFNGMLKERMEICQKLWSAGIKAEFSYKLKPKLPQQFKAAEQGAIPFGIILGEGELAAGKCRIKEMGLPEGHPEKEGVEVEIASLVAELQTRLAEKQQGVISSLAQQLQGTSV</sequence>
<dbReference type="FunFam" id="3.40.50.800:FF:000015">
    <property type="entry name" value="Histidyl-tRNA synthetase, mitochondrial"/>
    <property type="match status" value="1"/>
</dbReference>
<dbReference type="OrthoDB" id="1906957at2759"/>
<dbReference type="GO" id="GO:0005829">
    <property type="term" value="C:cytosol"/>
    <property type="evidence" value="ECO:0007669"/>
    <property type="project" value="TreeGrafter"/>
</dbReference>
<dbReference type="GO" id="GO:0005739">
    <property type="term" value="C:mitochondrion"/>
    <property type="evidence" value="ECO:0007669"/>
    <property type="project" value="TreeGrafter"/>
</dbReference>
<evidence type="ECO:0000313" key="6">
    <source>
        <dbReference type="Proteomes" id="UP001153461"/>
    </source>
</evidence>
<dbReference type="Proteomes" id="UP001153461">
    <property type="component" value="Unassembled WGS sequence"/>
</dbReference>
<proteinExistence type="predicted"/>
<accession>A0A9W4I5B7</accession>
<dbReference type="InterPro" id="IPR036621">
    <property type="entry name" value="Anticodon-bd_dom_sf"/>
</dbReference>
<evidence type="ECO:0000256" key="1">
    <source>
        <dbReference type="ARBA" id="ARBA00004496"/>
    </source>
</evidence>
<dbReference type="Pfam" id="PF03129">
    <property type="entry name" value="HGTP_anticodon"/>
    <property type="match status" value="1"/>
</dbReference>
<keyword evidence="2" id="KW-0963">Cytoplasm</keyword>
<dbReference type="GO" id="GO:0003723">
    <property type="term" value="F:RNA binding"/>
    <property type="evidence" value="ECO:0007669"/>
    <property type="project" value="TreeGrafter"/>
</dbReference>
<dbReference type="PANTHER" id="PTHR11476:SF7">
    <property type="entry name" value="HISTIDINE--TRNA LIGASE"/>
    <property type="match status" value="1"/>
</dbReference>
<reference evidence="5" key="1">
    <citation type="submission" date="2021-07" db="EMBL/GenBank/DDBJ databases">
        <authorList>
            <person name="Branca A.L. A."/>
        </authorList>
    </citation>
    <scope>NUCLEOTIDE SEQUENCE</scope>
</reference>
<comment type="caution">
    <text evidence="5">The sequence shown here is derived from an EMBL/GenBank/DDBJ whole genome shotgun (WGS) entry which is preliminary data.</text>
</comment>
<dbReference type="Gene3D" id="3.40.50.800">
    <property type="entry name" value="Anticodon-binding domain"/>
    <property type="match status" value="1"/>
</dbReference>
<protein>
    <recommendedName>
        <fullName evidence="3">Histidyl-tRNA synthetase</fullName>
    </recommendedName>
</protein>
<dbReference type="GO" id="GO:0006427">
    <property type="term" value="P:histidyl-tRNA aminoacylation"/>
    <property type="evidence" value="ECO:0007669"/>
    <property type="project" value="TreeGrafter"/>
</dbReference>
<dbReference type="GO" id="GO:0004821">
    <property type="term" value="F:histidine-tRNA ligase activity"/>
    <property type="evidence" value="ECO:0007669"/>
    <property type="project" value="TreeGrafter"/>
</dbReference>
<name>A0A9W4I5B7_PENNA</name>
<feature type="domain" description="Anticodon-binding" evidence="4">
    <location>
        <begin position="11"/>
        <end position="97"/>
    </location>
</feature>
<gene>
    <name evidence="5" type="ORF">PNAL_LOCUS8059</name>
</gene>
<evidence type="ECO:0000259" key="4">
    <source>
        <dbReference type="Pfam" id="PF03129"/>
    </source>
</evidence>
<dbReference type="EMBL" id="CAJVNV010000521">
    <property type="protein sequence ID" value="CAG8222094.1"/>
    <property type="molecule type" value="Genomic_DNA"/>
</dbReference>
<comment type="subcellular location">
    <subcellularLocation>
        <location evidence="1">Cytoplasm</location>
    </subcellularLocation>
</comment>
<dbReference type="PANTHER" id="PTHR11476">
    <property type="entry name" value="HISTIDYL-TRNA SYNTHETASE"/>
    <property type="match status" value="1"/>
</dbReference>
<evidence type="ECO:0000313" key="5">
    <source>
        <dbReference type="EMBL" id="CAG8222094.1"/>
    </source>
</evidence>
<dbReference type="InterPro" id="IPR004154">
    <property type="entry name" value="Anticodon-bd"/>
</dbReference>
<dbReference type="GO" id="GO:0032543">
    <property type="term" value="P:mitochondrial translation"/>
    <property type="evidence" value="ECO:0007669"/>
    <property type="project" value="TreeGrafter"/>
</dbReference>
<organism evidence="5 6">
    <name type="scientific">Penicillium nalgiovense</name>
    <dbReference type="NCBI Taxonomy" id="60175"/>
    <lineage>
        <taxon>Eukaryota</taxon>
        <taxon>Fungi</taxon>
        <taxon>Dikarya</taxon>
        <taxon>Ascomycota</taxon>
        <taxon>Pezizomycotina</taxon>
        <taxon>Eurotiomycetes</taxon>
        <taxon>Eurotiomycetidae</taxon>
        <taxon>Eurotiales</taxon>
        <taxon>Aspergillaceae</taxon>
        <taxon>Penicillium</taxon>
    </lineage>
</organism>
<evidence type="ECO:0000256" key="3">
    <source>
        <dbReference type="ARBA" id="ARBA00030619"/>
    </source>
</evidence>
<evidence type="ECO:0000256" key="2">
    <source>
        <dbReference type="ARBA" id="ARBA00022490"/>
    </source>
</evidence>
<dbReference type="AlphaFoldDB" id="A0A9W4I5B7"/>
<dbReference type="SUPFAM" id="SSF52954">
    <property type="entry name" value="Class II aaRS ABD-related"/>
    <property type="match status" value="1"/>
</dbReference>